<organism evidence="6 7">
    <name type="scientific">Mucor flavus</name>
    <dbReference type="NCBI Taxonomy" id="439312"/>
    <lineage>
        <taxon>Eukaryota</taxon>
        <taxon>Fungi</taxon>
        <taxon>Fungi incertae sedis</taxon>
        <taxon>Mucoromycota</taxon>
        <taxon>Mucoromycotina</taxon>
        <taxon>Mucoromycetes</taxon>
        <taxon>Mucorales</taxon>
        <taxon>Mucorineae</taxon>
        <taxon>Mucoraceae</taxon>
        <taxon>Mucor</taxon>
    </lineage>
</organism>
<proteinExistence type="predicted"/>
<dbReference type="PROSITE" id="PS50102">
    <property type="entry name" value="RRM"/>
    <property type="match status" value="1"/>
</dbReference>
<feature type="region of interest" description="Disordered" evidence="3">
    <location>
        <begin position="109"/>
        <end position="182"/>
    </location>
</feature>
<dbReference type="EMBL" id="BAABUK010000007">
    <property type="protein sequence ID" value="GAA5810340.1"/>
    <property type="molecule type" value="Genomic_DNA"/>
</dbReference>
<dbReference type="Proteomes" id="UP001473302">
    <property type="component" value="Unassembled WGS sequence"/>
</dbReference>
<keyword evidence="7" id="KW-1185">Reference proteome</keyword>
<evidence type="ECO:0000313" key="7">
    <source>
        <dbReference type="Proteomes" id="UP001473302"/>
    </source>
</evidence>
<gene>
    <name evidence="6" type="ORF">MFLAVUS_003761</name>
</gene>
<dbReference type="InterPro" id="IPR001878">
    <property type="entry name" value="Znf_CCHC"/>
</dbReference>
<evidence type="ECO:0000256" key="3">
    <source>
        <dbReference type="SAM" id="MobiDB-lite"/>
    </source>
</evidence>
<feature type="domain" description="RRM" evidence="4">
    <location>
        <begin position="2"/>
        <end position="77"/>
    </location>
</feature>
<reference evidence="6 7" key="1">
    <citation type="submission" date="2024-04" db="EMBL/GenBank/DDBJ databases">
        <title>genome sequences of Mucor flavus KT1a and Helicostylum pulchrum KT1b strains isolated from the surface of a dry-aged beef.</title>
        <authorList>
            <person name="Toyotome T."/>
            <person name="Hosono M."/>
            <person name="Torimaru M."/>
            <person name="Fukuda K."/>
            <person name="Mikami N."/>
        </authorList>
    </citation>
    <scope>NUCLEOTIDE SEQUENCE [LARGE SCALE GENOMIC DNA]</scope>
    <source>
        <strain evidence="6 7">KT1a</strain>
    </source>
</reference>
<dbReference type="SMART" id="SM00360">
    <property type="entry name" value="RRM"/>
    <property type="match status" value="1"/>
</dbReference>
<dbReference type="CDD" id="cd00590">
    <property type="entry name" value="RRM_SF"/>
    <property type="match status" value="1"/>
</dbReference>
<accession>A0ABP9YU17</accession>
<evidence type="ECO:0000259" key="4">
    <source>
        <dbReference type="PROSITE" id="PS50102"/>
    </source>
</evidence>
<keyword evidence="1" id="KW-0862">Zinc</keyword>
<dbReference type="Gene3D" id="3.30.70.330">
    <property type="match status" value="1"/>
</dbReference>
<dbReference type="InterPro" id="IPR050441">
    <property type="entry name" value="RBM"/>
</dbReference>
<keyword evidence="2" id="KW-0694">RNA-binding</keyword>
<name>A0ABP9YU17_9FUNG</name>
<dbReference type="SUPFAM" id="SSF54928">
    <property type="entry name" value="RNA-binding domain, RBD"/>
    <property type="match status" value="1"/>
</dbReference>
<evidence type="ECO:0000313" key="6">
    <source>
        <dbReference type="EMBL" id="GAA5810340.1"/>
    </source>
</evidence>
<evidence type="ECO:0000256" key="2">
    <source>
        <dbReference type="PROSITE-ProRule" id="PRU00176"/>
    </source>
</evidence>
<comment type="caution">
    <text evidence="6">The sequence shown here is derived from an EMBL/GenBank/DDBJ whole genome shotgun (WGS) entry which is preliminary data.</text>
</comment>
<dbReference type="InterPro" id="IPR000504">
    <property type="entry name" value="RRM_dom"/>
</dbReference>
<dbReference type="Gene3D" id="4.10.60.10">
    <property type="entry name" value="Zinc finger, CCHC-type"/>
    <property type="match status" value="1"/>
</dbReference>
<sequence>MASLFVGRLPRDDFDDRDLEELFYGFGKITNCKVKQGTRFGFGFVQFDDIDDAHYAIRRIDGLCIDGTRIVVERARKRWSDECYNCGEFGHRADDCRRNFYDHGRSSRDYRRNNRYSRSPSYDRYRRRSRSLSNSPKRRYDSPSSSSYSQRESSRNSRREIRRDVDQSSDDKRDNGYENWRV</sequence>
<evidence type="ECO:0000259" key="5">
    <source>
        <dbReference type="PROSITE" id="PS50158"/>
    </source>
</evidence>
<evidence type="ECO:0000256" key="1">
    <source>
        <dbReference type="PROSITE-ProRule" id="PRU00047"/>
    </source>
</evidence>
<feature type="compositionally biased region" description="Low complexity" evidence="3">
    <location>
        <begin position="142"/>
        <end position="151"/>
    </location>
</feature>
<dbReference type="Pfam" id="PF00076">
    <property type="entry name" value="RRM_1"/>
    <property type="match status" value="1"/>
</dbReference>
<keyword evidence="1" id="KW-0863">Zinc-finger</keyword>
<feature type="compositionally biased region" description="Basic and acidic residues" evidence="3">
    <location>
        <begin position="152"/>
        <end position="182"/>
    </location>
</feature>
<dbReference type="InterPro" id="IPR012677">
    <property type="entry name" value="Nucleotide-bd_a/b_plait_sf"/>
</dbReference>
<dbReference type="SMART" id="SM00343">
    <property type="entry name" value="ZnF_C2HC"/>
    <property type="match status" value="1"/>
</dbReference>
<keyword evidence="1" id="KW-0479">Metal-binding</keyword>
<dbReference type="PROSITE" id="PS50158">
    <property type="entry name" value="ZF_CCHC"/>
    <property type="match status" value="1"/>
</dbReference>
<feature type="domain" description="CCHC-type" evidence="5">
    <location>
        <begin position="83"/>
        <end position="98"/>
    </location>
</feature>
<dbReference type="PANTHER" id="PTHR48034">
    <property type="entry name" value="TRANSFORMER-2 SEX-DETERMINING PROTEIN-RELATED"/>
    <property type="match status" value="1"/>
</dbReference>
<dbReference type="InterPro" id="IPR035979">
    <property type="entry name" value="RBD_domain_sf"/>
</dbReference>
<protein>
    <submittedName>
        <fullName evidence="6">Uncharacterized protein</fullName>
    </submittedName>
</protein>
<dbReference type="Pfam" id="PF00098">
    <property type="entry name" value="zf-CCHC"/>
    <property type="match status" value="1"/>
</dbReference>